<keyword evidence="5" id="KW-1185">Reference proteome</keyword>
<proteinExistence type="predicted"/>
<dbReference type="InterPro" id="IPR035919">
    <property type="entry name" value="EAL_sf"/>
</dbReference>
<dbReference type="SMART" id="SM00052">
    <property type="entry name" value="EAL"/>
    <property type="match status" value="1"/>
</dbReference>
<dbReference type="PANTHER" id="PTHR33121">
    <property type="entry name" value="CYCLIC DI-GMP PHOSPHODIESTERASE PDEF"/>
    <property type="match status" value="1"/>
</dbReference>
<dbReference type="PANTHER" id="PTHR33121:SF79">
    <property type="entry name" value="CYCLIC DI-GMP PHOSPHODIESTERASE PDED-RELATED"/>
    <property type="match status" value="1"/>
</dbReference>
<name>A0ABX8SAK9_9ACTN</name>
<keyword evidence="1" id="KW-0812">Transmembrane</keyword>
<evidence type="ECO:0000313" key="5">
    <source>
        <dbReference type="Proteomes" id="UP000887023"/>
    </source>
</evidence>
<dbReference type="SMART" id="SM00267">
    <property type="entry name" value="GGDEF"/>
    <property type="match status" value="1"/>
</dbReference>
<keyword evidence="1" id="KW-1133">Transmembrane helix</keyword>
<evidence type="ECO:0000259" key="3">
    <source>
        <dbReference type="PROSITE" id="PS50887"/>
    </source>
</evidence>
<dbReference type="SUPFAM" id="SSF141868">
    <property type="entry name" value="EAL domain-like"/>
    <property type="match status" value="1"/>
</dbReference>
<feature type="transmembrane region" description="Helical" evidence="1">
    <location>
        <begin position="27"/>
        <end position="49"/>
    </location>
</feature>
<dbReference type="CDD" id="cd01948">
    <property type="entry name" value="EAL"/>
    <property type="match status" value="1"/>
</dbReference>
<dbReference type="Proteomes" id="UP000887023">
    <property type="component" value="Chromosome"/>
</dbReference>
<reference evidence="4" key="1">
    <citation type="submission" date="2021-07" db="EMBL/GenBank/DDBJ databases">
        <title>Candidatus Kaistella beijingensis sp. nov. isolated from a municipal wastewater treatment plant is involved in sludge foaming.</title>
        <authorList>
            <person name="Song Y."/>
            <person name="Liu S.-J."/>
        </authorList>
    </citation>
    <scope>NUCLEOTIDE SEQUENCE</scope>
    <source>
        <strain evidence="4">DSM 43998</strain>
    </source>
</reference>
<feature type="domain" description="EAL" evidence="2">
    <location>
        <begin position="361"/>
        <end position="614"/>
    </location>
</feature>
<gene>
    <name evidence="4" type="ORF">KV203_00730</name>
</gene>
<keyword evidence="1" id="KW-0472">Membrane</keyword>
<accession>A0ABX8SAK9</accession>
<dbReference type="SUPFAM" id="SSF55073">
    <property type="entry name" value="Nucleotide cyclase"/>
    <property type="match status" value="1"/>
</dbReference>
<dbReference type="InterPro" id="IPR029787">
    <property type="entry name" value="Nucleotide_cyclase"/>
</dbReference>
<dbReference type="PROSITE" id="PS50883">
    <property type="entry name" value="EAL"/>
    <property type="match status" value="1"/>
</dbReference>
<evidence type="ECO:0000313" key="4">
    <source>
        <dbReference type="EMBL" id="QXQ14029.1"/>
    </source>
</evidence>
<dbReference type="RefSeq" id="WP_169797551.1">
    <property type="nucleotide sequence ID" value="NZ_CBCRUZ010000010.1"/>
</dbReference>
<dbReference type="CDD" id="cd01949">
    <property type="entry name" value="GGDEF"/>
    <property type="match status" value="1"/>
</dbReference>
<dbReference type="InterPro" id="IPR043128">
    <property type="entry name" value="Rev_trsase/Diguanyl_cyclase"/>
</dbReference>
<feature type="transmembrane region" description="Helical" evidence="1">
    <location>
        <begin position="61"/>
        <end position="81"/>
    </location>
</feature>
<dbReference type="NCBIfam" id="TIGR00254">
    <property type="entry name" value="GGDEF"/>
    <property type="match status" value="1"/>
</dbReference>
<protein>
    <submittedName>
        <fullName evidence="4">Bifunctional diguanylate cyclase/phosphodiesterase</fullName>
    </submittedName>
</protein>
<feature type="domain" description="GGDEF" evidence="3">
    <location>
        <begin position="216"/>
        <end position="352"/>
    </location>
</feature>
<dbReference type="Gene3D" id="3.30.70.270">
    <property type="match status" value="1"/>
</dbReference>
<dbReference type="InterPro" id="IPR050706">
    <property type="entry name" value="Cyclic-di-GMP_PDE-like"/>
</dbReference>
<dbReference type="InterPro" id="IPR001633">
    <property type="entry name" value="EAL_dom"/>
</dbReference>
<dbReference type="InterPro" id="IPR000160">
    <property type="entry name" value="GGDEF_dom"/>
</dbReference>
<sequence length="615" mass="67320">MIVLLLAYAAFVIPLSALPGWHATKLLPYQIALGIVGPAAYVILVALVGRLLMVDLLRGRAAVLLMAGWIALIFADVAGPFGRSIDNPLIDPARDVVALSVLLWAAAALHPSMRSITEPTDAYRGEWSLPRTATVVIAAALPLVVPMINPQLTEPERLLVFSLGALAVGTSVIRTRRAVSALAHAERKSAWQARRDELTGLLNRRGLVEHAATIHGPVGVVYLDVDRFKLLNDVNGHHFGDALLIAIGRRLNSLPEPIVAAARFGGDEFAMLFAADTPHHTPDPTRQVRHLIDRLFDTPVDVDQRPIQVSASVGLAVSAGTDEQFLQTIGRADIAQYYAKADGGGHIRDYVDDMGQERKRHKLILELLQQRVGTTDETWLAYQAIVDLRTGHPIGAEALARMRTDELGTISPGEFVTLAEQNGAIETLGNWAFDTVVATIDDVGTQLPDGFRIAVNISPLQLESDAQIERLTTLATQRPDVLNRIRLEITESVFVRESSLQRLTELRQAGYQLAIDDFGSEYASLYYLAQLDVDVLKIDQKFTRRLVTDPATRLIVRHVIELADQLGIAVVTEGVESEAERNQLITLGCKIGQGYLWERPTTGVNRFLTTANATH</sequence>
<dbReference type="PROSITE" id="PS50887">
    <property type="entry name" value="GGDEF"/>
    <property type="match status" value="1"/>
</dbReference>
<evidence type="ECO:0000259" key="2">
    <source>
        <dbReference type="PROSITE" id="PS50883"/>
    </source>
</evidence>
<dbReference type="Pfam" id="PF00990">
    <property type="entry name" value="GGDEF"/>
    <property type="match status" value="1"/>
</dbReference>
<dbReference type="EMBL" id="CP079105">
    <property type="protein sequence ID" value="QXQ14029.1"/>
    <property type="molecule type" value="Genomic_DNA"/>
</dbReference>
<organism evidence="4 5">
    <name type="scientific">Skermania pinensis</name>
    <dbReference type="NCBI Taxonomy" id="39122"/>
    <lineage>
        <taxon>Bacteria</taxon>
        <taxon>Bacillati</taxon>
        <taxon>Actinomycetota</taxon>
        <taxon>Actinomycetes</taxon>
        <taxon>Mycobacteriales</taxon>
        <taxon>Gordoniaceae</taxon>
        <taxon>Skermania</taxon>
    </lineage>
</organism>
<dbReference type="Pfam" id="PF00563">
    <property type="entry name" value="EAL"/>
    <property type="match status" value="1"/>
</dbReference>
<evidence type="ECO:0000256" key="1">
    <source>
        <dbReference type="SAM" id="Phobius"/>
    </source>
</evidence>
<dbReference type="Gene3D" id="3.20.20.450">
    <property type="entry name" value="EAL domain"/>
    <property type="match status" value="1"/>
</dbReference>